<feature type="compositionally biased region" description="Acidic residues" evidence="17">
    <location>
        <begin position="121"/>
        <end position="130"/>
    </location>
</feature>
<dbReference type="InterPro" id="IPR027417">
    <property type="entry name" value="P-loop_NTPase"/>
</dbReference>
<dbReference type="InterPro" id="IPR014001">
    <property type="entry name" value="Helicase_ATP-bd"/>
</dbReference>
<gene>
    <name evidence="21" type="primary">RvY_07892-1</name>
    <name evidence="21" type="synonym">RvY_07892.1</name>
    <name evidence="21" type="ORF">RvY_07892</name>
</gene>
<evidence type="ECO:0000259" key="18">
    <source>
        <dbReference type="PROSITE" id="PS51192"/>
    </source>
</evidence>
<dbReference type="InterPro" id="IPR000629">
    <property type="entry name" value="RNA-helicase_DEAD-box_CS"/>
</dbReference>
<evidence type="ECO:0000256" key="15">
    <source>
        <dbReference type="PROSITE-ProRule" id="PRU00552"/>
    </source>
</evidence>
<keyword evidence="10" id="KW-0539">Nucleus</keyword>
<evidence type="ECO:0000256" key="1">
    <source>
        <dbReference type="ARBA" id="ARBA00004123"/>
    </source>
</evidence>
<dbReference type="PROSITE" id="PS51194">
    <property type="entry name" value="HELICASE_CTER"/>
    <property type="match status" value="1"/>
</dbReference>
<evidence type="ECO:0000313" key="21">
    <source>
        <dbReference type="EMBL" id="GAU96447.1"/>
    </source>
</evidence>
<evidence type="ECO:0000256" key="17">
    <source>
        <dbReference type="SAM" id="MobiDB-lite"/>
    </source>
</evidence>
<evidence type="ECO:0000256" key="11">
    <source>
        <dbReference type="ARBA" id="ARBA00047984"/>
    </source>
</evidence>
<evidence type="ECO:0000256" key="13">
    <source>
        <dbReference type="ARBA" id="ARBA00068282"/>
    </source>
</evidence>
<dbReference type="PROSITE" id="PS00039">
    <property type="entry name" value="DEAD_ATP_HELICASE"/>
    <property type="match status" value="1"/>
</dbReference>
<dbReference type="CDD" id="cd17952">
    <property type="entry name" value="DEADc_DDX42"/>
    <property type="match status" value="1"/>
</dbReference>
<dbReference type="InterPro" id="IPR011545">
    <property type="entry name" value="DEAD/DEAH_box_helicase_dom"/>
</dbReference>
<evidence type="ECO:0000256" key="9">
    <source>
        <dbReference type="ARBA" id="ARBA00023054"/>
    </source>
</evidence>
<name>A0A1D1V9S5_RAMVA</name>
<feature type="compositionally biased region" description="Polar residues" evidence="17">
    <location>
        <begin position="74"/>
        <end position="84"/>
    </location>
</feature>
<dbReference type="GO" id="GO:0005524">
    <property type="term" value="F:ATP binding"/>
    <property type="evidence" value="ECO:0007669"/>
    <property type="project" value="UniProtKB-KW"/>
</dbReference>
<dbReference type="AlphaFoldDB" id="A0A1D1V9S5"/>
<feature type="domain" description="Helicase ATP-binding" evidence="18">
    <location>
        <begin position="311"/>
        <end position="487"/>
    </location>
</feature>
<dbReference type="SUPFAM" id="SSF52540">
    <property type="entry name" value="P-loop containing nucleoside triphosphate hydrolases"/>
    <property type="match status" value="2"/>
</dbReference>
<dbReference type="Pfam" id="PF00271">
    <property type="entry name" value="Helicase_C"/>
    <property type="match status" value="1"/>
</dbReference>
<dbReference type="GO" id="GO:0005737">
    <property type="term" value="C:cytoplasm"/>
    <property type="evidence" value="ECO:0007669"/>
    <property type="project" value="UniProtKB-SubCell"/>
</dbReference>
<comment type="subcellular location">
    <subcellularLocation>
        <location evidence="2">Cytoplasm</location>
    </subcellularLocation>
    <subcellularLocation>
        <location evidence="1">Nucleus</location>
    </subcellularLocation>
</comment>
<dbReference type="GO" id="GO:0016787">
    <property type="term" value="F:hydrolase activity"/>
    <property type="evidence" value="ECO:0007669"/>
    <property type="project" value="UniProtKB-KW"/>
</dbReference>
<dbReference type="SMART" id="SM00487">
    <property type="entry name" value="DEXDc"/>
    <property type="match status" value="1"/>
</dbReference>
<reference evidence="21 22" key="1">
    <citation type="journal article" date="2016" name="Nat. Commun.">
        <title>Extremotolerant tardigrade genome and improved radiotolerance of human cultured cells by tardigrade-unique protein.</title>
        <authorList>
            <person name="Hashimoto T."/>
            <person name="Horikawa D.D."/>
            <person name="Saito Y."/>
            <person name="Kuwahara H."/>
            <person name="Kozuka-Hata H."/>
            <person name="Shin-I T."/>
            <person name="Minakuchi Y."/>
            <person name="Ohishi K."/>
            <person name="Motoyama A."/>
            <person name="Aizu T."/>
            <person name="Enomoto A."/>
            <person name="Kondo K."/>
            <person name="Tanaka S."/>
            <person name="Hara Y."/>
            <person name="Koshikawa S."/>
            <person name="Sagara H."/>
            <person name="Miura T."/>
            <person name="Yokobori S."/>
            <person name="Miyagawa K."/>
            <person name="Suzuki Y."/>
            <person name="Kubo T."/>
            <person name="Oyama M."/>
            <person name="Kohara Y."/>
            <person name="Fujiyama A."/>
            <person name="Arakawa K."/>
            <person name="Katayama T."/>
            <person name="Toyoda A."/>
            <person name="Kunieda T."/>
        </authorList>
    </citation>
    <scope>NUCLEOTIDE SEQUENCE [LARGE SCALE GENOMIC DNA]</scope>
    <source>
        <strain evidence="21 22">YOKOZUNA-1</strain>
    </source>
</reference>
<protein>
    <recommendedName>
        <fullName evidence="13">ATP-dependent RNA helicase DDX42</fullName>
        <ecNumber evidence="3">3.6.4.13</ecNumber>
    </recommendedName>
    <alternativeName>
        <fullName evidence="14">DEAD box protein 42</fullName>
    </alternativeName>
</protein>
<feature type="compositionally biased region" description="Polar residues" evidence="17">
    <location>
        <begin position="105"/>
        <end position="115"/>
    </location>
</feature>
<evidence type="ECO:0000256" key="8">
    <source>
        <dbReference type="ARBA" id="ARBA00022840"/>
    </source>
</evidence>
<feature type="compositionally biased region" description="Polar residues" evidence="17">
    <location>
        <begin position="749"/>
        <end position="773"/>
    </location>
</feature>
<accession>A0A1D1V9S5</accession>
<dbReference type="EC" id="3.6.4.13" evidence="3"/>
<comment type="similarity">
    <text evidence="12">Belongs to the DEAD box helicase family. DDX42 subfamily.</text>
</comment>
<sequence length="783" mass="86488">MSFRGRGAQSYTAAGSRSNAGNVSTQDYSRMAPPSSLSVSTSKPRTFIPPGINPVGGQLTTGRSVAAVSEPVDQLSSYSYTGHSASKRKGLDDDDYFEDDDSESIPHTNGSASKTSNDKPNEEEDEEDPLDAFMADIAKEATTQSVVQPKSAPAQPQFATLEEPSLPSGKAYRADIEEDDAEESYYRFMAENPNHGLAPGEDDLPPLEYDEDGNPIAPERSKHMELLSSFDHSQVDYPPFEKNFYEEHEEIKKLDTNQVNDLRKKLGIRVTGASAPKPVASFAHFNFDELLMKAIRKSEYTQPTPIQAQAIPAILQGRDVIGIAKTGSGKTAAYLWPMLIHVLDQPRQKPGEGPIGLILAPTRELAQQIYTEVKRFGTKVYNISTTCCAGGGSKYEQTKALKEGAEIVVATPGRLMDLIKSKATNLQRVTFLVLDEADRMLDLGFEPQVRSISGHIRPDRQTLLFSATFKKKIERLARDAQSDPIRIVQGELGEANEDVSQFVKILPNQDEKWKWLLRNIVSVTSTGSVLIFVTKKADSEDVASRLKNADHKVGLIHGDLHQSERDKVLHQFKKKEMPILVATDVAARGLDIPSIRTVINFDVARDIDTHTHRIGRTGRAGEAGTAYTLLTEKDKEFAPHLVRNLEGANQHVPEKLMELASQCSWFKKNRFFTGPGKAKKPLGGKGLGFKDEAPNIARPSRRAFQDDTTSASDMIKSMRNDAAQASTFNVDRHSAVKAAFQARFKTQFQTASAEETRAIPQNQPLSTSDTAESQTRKKKSRWQ</sequence>
<evidence type="ECO:0000259" key="19">
    <source>
        <dbReference type="PROSITE" id="PS51194"/>
    </source>
</evidence>
<dbReference type="EMBL" id="BDGG01000003">
    <property type="protein sequence ID" value="GAU96447.1"/>
    <property type="molecule type" value="Genomic_DNA"/>
</dbReference>
<dbReference type="CDD" id="cd18787">
    <property type="entry name" value="SF2_C_DEAD"/>
    <property type="match status" value="1"/>
</dbReference>
<evidence type="ECO:0000256" key="12">
    <source>
        <dbReference type="ARBA" id="ARBA00061633"/>
    </source>
</evidence>
<feature type="region of interest" description="Disordered" evidence="17">
    <location>
        <begin position="1"/>
        <end position="132"/>
    </location>
</feature>
<evidence type="ECO:0000256" key="4">
    <source>
        <dbReference type="ARBA" id="ARBA00022490"/>
    </source>
</evidence>
<keyword evidence="4" id="KW-0963">Cytoplasm</keyword>
<evidence type="ECO:0000256" key="2">
    <source>
        <dbReference type="ARBA" id="ARBA00004496"/>
    </source>
</evidence>
<keyword evidence="6 16" id="KW-0378">Hydrolase</keyword>
<evidence type="ECO:0000256" key="14">
    <source>
        <dbReference type="ARBA" id="ARBA00075438"/>
    </source>
</evidence>
<feature type="domain" description="Helicase C-terminal" evidence="19">
    <location>
        <begin position="498"/>
        <end position="660"/>
    </location>
</feature>
<dbReference type="Gene3D" id="3.40.50.300">
    <property type="entry name" value="P-loop containing nucleotide triphosphate hydrolases"/>
    <property type="match status" value="2"/>
</dbReference>
<comment type="caution">
    <text evidence="21">The sequence shown here is derived from an EMBL/GenBank/DDBJ whole genome shotgun (WGS) entry which is preliminary data.</text>
</comment>
<feature type="compositionally biased region" description="Polar residues" evidence="17">
    <location>
        <begin position="35"/>
        <end position="44"/>
    </location>
</feature>
<evidence type="ECO:0000256" key="3">
    <source>
        <dbReference type="ARBA" id="ARBA00012552"/>
    </source>
</evidence>
<feature type="compositionally biased region" description="Polar residues" evidence="17">
    <location>
        <begin position="9"/>
        <end position="28"/>
    </location>
</feature>
<feature type="domain" description="DEAD-box RNA helicase Q" evidence="20">
    <location>
        <begin position="280"/>
        <end position="308"/>
    </location>
</feature>
<dbReference type="GO" id="GO:0005634">
    <property type="term" value="C:nucleus"/>
    <property type="evidence" value="ECO:0007669"/>
    <property type="project" value="UniProtKB-SubCell"/>
</dbReference>
<feature type="region of interest" description="Disordered" evidence="17">
    <location>
        <begin position="749"/>
        <end position="783"/>
    </location>
</feature>
<keyword evidence="22" id="KW-1185">Reference proteome</keyword>
<feature type="short sequence motif" description="Q motif" evidence="15">
    <location>
        <begin position="280"/>
        <end position="308"/>
    </location>
</feature>
<keyword evidence="5 16" id="KW-0547">Nucleotide-binding</keyword>
<evidence type="ECO:0000256" key="7">
    <source>
        <dbReference type="ARBA" id="ARBA00022806"/>
    </source>
</evidence>
<organism evidence="21 22">
    <name type="scientific">Ramazzottius varieornatus</name>
    <name type="common">Water bear</name>
    <name type="synonym">Tardigrade</name>
    <dbReference type="NCBI Taxonomy" id="947166"/>
    <lineage>
        <taxon>Eukaryota</taxon>
        <taxon>Metazoa</taxon>
        <taxon>Ecdysozoa</taxon>
        <taxon>Tardigrada</taxon>
        <taxon>Eutardigrada</taxon>
        <taxon>Parachela</taxon>
        <taxon>Hypsibioidea</taxon>
        <taxon>Ramazzottiidae</taxon>
        <taxon>Ramazzottius</taxon>
    </lineage>
</organism>
<dbReference type="PROSITE" id="PS51195">
    <property type="entry name" value="Q_MOTIF"/>
    <property type="match status" value="1"/>
</dbReference>
<evidence type="ECO:0000259" key="20">
    <source>
        <dbReference type="PROSITE" id="PS51195"/>
    </source>
</evidence>
<dbReference type="GO" id="GO:0003676">
    <property type="term" value="F:nucleic acid binding"/>
    <property type="evidence" value="ECO:0007669"/>
    <property type="project" value="InterPro"/>
</dbReference>
<dbReference type="SMART" id="SM00490">
    <property type="entry name" value="HELICc"/>
    <property type="match status" value="1"/>
</dbReference>
<evidence type="ECO:0000313" key="22">
    <source>
        <dbReference type="Proteomes" id="UP000186922"/>
    </source>
</evidence>
<evidence type="ECO:0000256" key="6">
    <source>
        <dbReference type="ARBA" id="ARBA00022801"/>
    </source>
</evidence>
<keyword evidence="9" id="KW-0175">Coiled coil</keyword>
<dbReference type="Pfam" id="PF00270">
    <property type="entry name" value="DEAD"/>
    <property type="match status" value="1"/>
</dbReference>
<dbReference type="OrthoDB" id="196131at2759"/>
<comment type="catalytic activity">
    <reaction evidence="11">
        <text>ATP + H2O = ADP + phosphate + H(+)</text>
        <dbReference type="Rhea" id="RHEA:13065"/>
        <dbReference type="ChEBI" id="CHEBI:15377"/>
        <dbReference type="ChEBI" id="CHEBI:15378"/>
        <dbReference type="ChEBI" id="CHEBI:30616"/>
        <dbReference type="ChEBI" id="CHEBI:43474"/>
        <dbReference type="ChEBI" id="CHEBI:456216"/>
        <dbReference type="EC" id="3.6.4.13"/>
    </reaction>
</comment>
<dbReference type="FunFam" id="3.40.50.300:FF:000079">
    <property type="entry name" value="probable ATP-dependent RNA helicase DDX17"/>
    <property type="match status" value="1"/>
</dbReference>
<dbReference type="GO" id="GO:0003724">
    <property type="term" value="F:RNA helicase activity"/>
    <property type="evidence" value="ECO:0007669"/>
    <property type="project" value="UniProtKB-EC"/>
</dbReference>
<dbReference type="STRING" id="947166.A0A1D1V9S5"/>
<feature type="compositionally biased region" description="Acidic residues" evidence="17">
    <location>
        <begin position="92"/>
        <end position="103"/>
    </location>
</feature>
<keyword evidence="8 16" id="KW-0067">ATP-binding</keyword>
<dbReference type="InterPro" id="IPR001650">
    <property type="entry name" value="Helicase_C-like"/>
</dbReference>
<evidence type="ECO:0000256" key="10">
    <source>
        <dbReference type="ARBA" id="ARBA00023242"/>
    </source>
</evidence>
<evidence type="ECO:0000256" key="16">
    <source>
        <dbReference type="RuleBase" id="RU000492"/>
    </source>
</evidence>
<proteinExistence type="inferred from homology"/>
<dbReference type="PROSITE" id="PS51192">
    <property type="entry name" value="HELICASE_ATP_BIND_1"/>
    <property type="match status" value="1"/>
</dbReference>
<dbReference type="FunFam" id="3.40.50.300:FF:000524">
    <property type="entry name" value="ATP-dependent RNA helicase DDX42"/>
    <property type="match status" value="1"/>
</dbReference>
<dbReference type="PANTHER" id="PTHR47958">
    <property type="entry name" value="ATP-DEPENDENT RNA HELICASE DBP3"/>
    <property type="match status" value="1"/>
</dbReference>
<dbReference type="Proteomes" id="UP000186922">
    <property type="component" value="Unassembled WGS sequence"/>
</dbReference>
<keyword evidence="7 16" id="KW-0347">Helicase</keyword>
<dbReference type="InterPro" id="IPR014014">
    <property type="entry name" value="RNA_helicase_DEAD_Q_motif"/>
</dbReference>
<evidence type="ECO:0000256" key="5">
    <source>
        <dbReference type="ARBA" id="ARBA00022741"/>
    </source>
</evidence>